<dbReference type="SUPFAM" id="SSF53335">
    <property type="entry name" value="S-adenosyl-L-methionine-dependent methyltransferases"/>
    <property type="match status" value="1"/>
</dbReference>
<dbReference type="Pfam" id="PF01189">
    <property type="entry name" value="Methyltr_RsmB-F"/>
    <property type="match status" value="1"/>
</dbReference>
<keyword evidence="14" id="KW-1185">Reference proteome</keyword>
<keyword evidence="9" id="KW-0539">Nucleus</keyword>
<evidence type="ECO:0000256" key="5">
    <source>
        <dbReference type="ARBA" id="ARBA00022679"/>
    </source>
</evidence>
<evidence type="ECO:0000256" key="1">
    <source>
        <dbReference type="ARBA" id="ARBA00004123"/>
    </source>
</evidence>
<comment type="subcellular location">
    <subcellularLocation>
        <location evidence="1">Nucleus</location>
    </subcellularLocation>
</comment>
<evidence type="ECO:0000256" key="9">
    <source>
        <dbReference type="ARBA" id="ARBA00023242"/>
    </source>
</evidence>
<dbReference type="InterPro" id="IPR057286">
    <property type="entry name" value="PUA_NSUN2"/>
</dbReference>
<evidence type="ECO:0000256" key="3">
    <source>
        <dbReference type="ARBA" id="ARBA00022555"/>
    </source>
</evidence>
<dbReference type="GO" id="GO:0000049">
    <property type="term" value="F:tRNA binding"/>
    <property type="evidence" value="ECO:0007669"/>
    <property type="project" value="UniProtKB-KW"/>
</dbReference>
<evidence type="ECO:0000313" key="14">
    <source>
        <dbReference type="Proteomes" id="UP000001194"/>
    </source>
</evidence>
<feature type="binding site" evidence="10">
    <location>
        <position position="209"/>
    </location>
    <ligand>
        <name>S-adenosyl-L-methionine</name>
        <dbReference type="ChEBI" id="CHEBI:59789"/>
    </ligand>
</feature>
<dbReference type="InterPro" id="IPR023270">
    <property type="entry name" value="RCMT_NCL1"/>
</dbReference>
<evidence type="ECO:0000256" key="2">
    <source>
        <dbReference type="ARBA" id="ARBA00007494"/>
    </source>
</evidence>
<dbReference type="OrthoDB" id="6093671at2759"/>
<comment type="similarity">
    <text evidence="2 10">Belongs to the class I-like SAM-binding methyltransferase superfamily. RsmB/NOP family.</text>
</comment>
<dbReference type="PANTHER" id="PTHR22808">
    <property type="entry name" value="NCL1 YEAST -RELATED NOL1/NOP2/FMU SUN DOMAIN-CONTAINING"/>
    <property type="match status" value="1"/>
</dbReference>
<dbReference type="FunCoup" id="B0D7X9">
    <property type="interactions" value="895"/>
</dbReference>
<dbReference type="PROSITE" id="PS51686">
    <property type="entry name" value="SAM_MT_RSMB_NOP"/>
    <property type="match status" value="1"/>
</dbReference>
<dbReference type="GeneID" id="6075675"/>
<feature type="binding site" evidence="10">
    <location>
        <position position="267"/>
    </location>
    <ligand>
        <name>S-adenosyl-L-methionine</name>
        <dbReference type="ChEBI" id="CHEBI:59789"/>
    </ligand>
</feature>
<feature type="active site" description="Nucleophile" evidence="10">
    <location>
        <position position="320"/>
    </location>
</feature>
<feature type="compositionally biased region" description="Basic and acidic residues" evidence="11">
    <location>
        <begin position="446"/>
        <end position="468"/>
    </location>
</feature>
<evidence type="ECO:0000256" key="7">
    <source>
        <dbReference type="ARBA" id="ARBA00022694"/>
    </source>
</evidence>
<dbReference type="Proteomes" id="UP000001194">
    <property type="component" value="Unassembled WGS sequence"/>
</dbReference>
<accession>B0D7X9</accession>
<dbReference type="HOGENOM" id="CLU_005316_4_2_1"/>
<dbReference type="Pfam" id="PF25376">
    <property type="entry name" value="Pre-PUA_NSUN2"/>
    <property type="match status" value="1"/>
</dbReference>
<dbReference type="RefSeq" id="XP_001879833.1">
    <property type="nucleotide sequence ID" value="XM_001879798.1"/>
</dbReference>
<dbReference type="GO" id="GO:0005737">
    <property type="term" value="C:cytoplasm"/>
    <property type="evidence" value="ECO:0007669"/>
    <property type="project" value="TreeGrafter"/>
</dbReference>
<dbReference type="KEGG" id="lbc:LACBIDRAFT_319126"/>
<keyword evidence="6 10" id="KW-0949">S-adenosyl-L-methionine</keyword>
<dbReference type="InterPro" id="IPR001678">
    <property type="entry name" value="MeTrfase_RsmB-F_NOP2_dom"/>
</dbReference>
<dbReference type="PROSITE" id="PS01153">
    <property type="entry name" value="NOL1_NOP2_SUN"/>
    <property type="match status" value="1"/>
</dbReference>
<name>B0D7X9_LACBS</name>
<evidence type="ECO:0000256" key="6">
    <source>
        <dbReference type="ARBA" id="ARBA00022691"/>
    </source>
</evidence>
<dbReference type="Gene3D" id="3.40.50.150">
    <property type="entry name" value="Vaccinia Virus protein VP39"/>
    <property type="match status" value="1"/>
</dbReference>
<protein>
    <submittedName>
        <fullName evidence="13">Predicted protein</fullName>
    </submittedName>
</protein>
<dbReference type="InterPro" id="IPR049560">
    <property type="entry name" value="MeTrfase_RsmB-F_NOP2_cat"/>
</dbReference>
<dbReference type="InterPro" id="IPR018314">
    <property type="entry name" value="RsmB/NOL1/NOP2-like_CS"/>
</dbReference>
<dbReference type="GO" id="GO:0030488">
    <property type="term" value="P:tRNA methylation"/>
    <property type="evidence" value="ECO:0007669"/>
    <property type="project" value="TreeGrafter"/>
</dbReference>
<keyword evidence="4 10" id="KW-0489">Methyltransferase</keyword>
<dbReference type="GO" id="GO:0005634">
    <property type="term" value="C:nucleus"/>
    <property type="evidence" value="ECO:0007669"/>
    <property type="project" value="UniProtKB-SubCell"/>
</dbReference>
<dbReference type="STRING" id="486041.B0D7X9"/>
<evidence type="ECO:0000313" key="13">
    <source>
        <dbReference type="EMBL" id="EDR09484.1"/>
    </source>
</evidence>
<feature type="domain" description="SAM-dependent MTase RsmB/NOP-type" evidence="12">
    <location>
        <begin position="57"/>
        <end position="436"/>
    </location>
</feature>
<dbReference type="Pfam" id="PF25378">
    <property type="entry name" value="PUA_NSUN2"/>
    <property type="match status" value="1"/>
</dbReference>
<dbReference type="InterPro" id="IPR023267">
    <property type="entry name" value="RCMT"/>
</dbReference>
<dbReference type="GO" id="GO:0016428">
    <property type="term" value="F:tRNA (cytidine-5-)-methyltransferase activity"/>
    <property type="evidence" value="ECO:0007669"/>
    <property type="project" value="InterPro"/>
</dbReference>
<dbReference type="PRINTS" id="PR02008">
    <property type="entry name" value="RCMTFAMILY"/>
</dbReference>
<dbReference type="InParanoid" id="B0D7X9"/>
<keyword evidence="8 10" id="KW-0694">RNA-binding</keyword>
<keyword evidence="7" id="KW-0819">tRNA processing</keyword>
<keyword evidence="3" id="KW-0820">tRNA-binding</keyword>
<reference evidence="13 14" key="1">
    <citation type="journal article" date="2008" name="Nature">
        <title>The genome of Laccaria bicolor provides insights into mycorrhizal symbiosis.</title>
        <authorList>
            <person name="Martin F."/>
            <person name="Aerts A."/>
            <person name="Ahren D."/>
            <person name="Brun A."/>
            <person name="Danchin E.G.J."/>
            <person name="Duchaussoy F."/>
            <person name="Gibon J."/>
            <person name="Kohler A."/>
            <person name="Lindquist E."/>
            <person name="Pereda V."/>
            <person name="Salamov A."/>
            <person name="Shapiro H.J."/>
            <person name="Wuyts J."/>
            <person name="Blaudez D."/>
            <person name="Buee M."/>
            <person name="Brokstein P."/>
            <person name="Canbaeck B."/>
            <person name="Cohen D."/>
            <person name="Courty P.E."/>
            <person name="Coutinho P.M."/>
            <person name="Delaruelle C."/>
            <person name="Detter J.C."/>
            <person name="Deveau A."/>
            <person name="DiFazio S."/>
            <person name="Duplessis S."/>
            <person name="Fraissinet-Tachet L."/>
            <person name="Lucic E."/>
            <person name="Frey-Klett P."/>
            <person name="Fourrey C."/>
            <person name="Feussner I."/>
            <person name="Gay G."/>
            <person name="Grimwood J."/>
            <person name="Hoegger P.J."/>
            <person name="Jain P."/>
            <person name="Kilaru S."/>
            <person name="Labbe J."/>
            <person name="Lin Y.C."/>
            <person name="Legue V."/>
            <person name="Le Tacon F."/>
            <person name="Marmeisse R."/>
            <person name="Melayah D."/>
            <person name="Montanini B."/>
            <person name="Muratet M."/>
            <person name="Nehls U."/>
            <person name="Niculita-Hirzel H."/>
            <person name="Oudot-Le Secq M.P."/>
            <person name="Peter M."/>
            <person name="Quesneville H."/>
            <person name="Rajashekar B."/>
            <person name="Reich M."/>
            <person name="Rouhier N."/>
            <person name="Schmutz J."/>
            <person name="Yin T."/>
            <person name="Chalot M."/>
            <person name="Henrissat B."/>
            <person name="Kuees U."/>
            <person name="Lucas S."/>
            <person name="Van de Peer Y."/>
            <person name="Podila G.K."/>
            <person name="Polle A."/>
            <person name="Pukkila P.J."/>
            <person name="Richardson P.M."/>
            <person name="Rouze P."/>
            <person name="Sanders I.R."/>
            <person name="Stajich J.E."/>
            <person name="Tunlid A."/>
            <person name="Tuskan G."/>
            <person name="Grigoriev I.V."/>
        </authorList>
    </citation>
    <scope>NUCLEOTIDE SEQUENCE [LARGE SCALE GENOMIC DNA]</scope>
    <source>
        <strain evidence="14">S238N-H82 / ATCC MYA-4686</strain>
    </source>
</reference>
<sequence>MTRTKKRSARPKEGARREEKMNEDRTDLIEKVDMNNERFSSYYKTQKIVPEDEWELLLDSLRQPLPTTFRVAGSRQTATTLNATIKDHHVPSLSDVTFEGQRISPPAQIPWYPDGLAWQFNVSKKALRKSPEFKKFHSFLVYETEVGNISRQEGVSMLPPLFLEVEPHHKVMDMCAAPGSKTAQLLEALHANDTITSTSIPPGLVLANDSDNKRTHLLIHQSARLPSPALMVTNLDASNYPGIQIPVVTQDGGTQMDQLMFDRILCDVPCSGDGTMRKNMGIWKGWSTMDGNGLHSLQVRILQRAMNLLAKDGRIVYSTCSLNPVENEAVVAEALNNNHDFELVDVTPKLPSLKRRPGLTSWIPTVIIDKVNKIDMPFPTYEQFKTSDSDQTLKDKMSKGCWPPENVDKLNLTRCLRIYPHLQDSGGFFVAVLEKKGKAPASSLISERKREANEPEDVPEAKKPRLVDYEPDETAMEEDTEVTLDESKAESADASTENPHSEGNMKPTPKTLTKKGKSKSAQGGGSFKENPYTFLSPDDLILLSCMKRLNLNSDFPASNVLVRNPAGDAVRSLYLVNDLVKTIIQHNDYDRLRLNAAGTKVLSKQEAGKGAEAQFRVLGEGLPVILPYVDPATILTGDMESLKTLIESYYPLCTTFNEPFRGIAEAGTSGSHIVRFPPGQLGAASLNHELVLPVWKAKSSIGLMIDKKAKSALSLRLYGEDLTTAGNLKNAEKQKNGNPLVEANEAPEG</sequence>
<feature type="region of interest" description="Disordered" evidence="11">
    <location>
        <begin position="440"/>
        <end position="528"/>
    </location>
</feature>
<dbReference type="InterPro" id="IPR029063">
    <property type="entry name" value="SAM-dependent_MTases_sf"/>
</dbReference>
<evidence type="ECO:0000256" key="8">
    <source>
        <dbReference type="ARBA" id="ARBA00022884"/>
    </source>
</evidence>
<organism evidence="14">
    <name type="scientific">Laccaria bicolor (strain S238N-H82 / ATCC MYA-4686)</name>
    <name type="common">Bicoloured deceiver</name>
    <name type="synonym">Laccaria laccata var. bicolor</name>
    <dbReference type="NCBI Taxonomy" id="486041"/>
    <lineage>
        <taxon>Eukaryota</taxon>
        <taxon>Fungi</taxon>
        <taxon>Dikarya</taxon>
        <taxon>Basidiomycota</taxon>
        <taxon>Agaricomycotina</taxon>
        <taxon>Agaricomycetes</taxon>
        <taxon>Agaricomycetidae</taxon>
        <taxon>Agaricales</taxon>
        <taxon>Agaricineae</taxon>
        <taxon>Hydnangiaceae</taxon>
        <taxon>Laccaria</taxon>
    </lineage>
</organism>
<proteinExistence type="inferred from homology"/>
<dbReference type="AlphaFoldDB" id="B0D7X9"/>
<dbReference type="PRINTS" id="PR02011">
    <property type="entry name" value="RCMTNCL1"/>
</dbReference>
<evidence type="ECO:0000256" key="11">
    <source>
        <dbReference type="SAM" id="MobiDB-lite"/>
    </source>
</evidence>
<dbReference type="EMBL" id="DS547099">
    <property type="protein sequence ID" value="EDR09484.1"/>
    <property type="molecule type" value="Genomic_DNA"/>
</dbReference>
<evidence type="ECO:0000256" key="10">
    <source>
        <dbReference type="PROSITE-ProRule" id="PRU01023"/>
    </source>
</evidence>
<gene>
    <name evidence="13" type="ORF">LACBIDRAFT_319126</name>
</gene>
<feature type="compositionally biased region" description="Basic and acidic residues" evidence="11">
    <location>
        <begin position="10"/>
        <end position="25"/>
    </location>
</feature>
<feature type="compositionally biased region" description="Acidic residues" evidence="11">
    <location>
        <begin position="469"/>
        <end position="484"/>
    </location>
</feature>
<dbReference type="PANTHER" id="PTHR22808:SF1">
    <property type="entry name" value="RNA CYTOSINE-C(5)-METHYLTRANSFERASE NSUN2-RELATED"/>
    <property type="match status" value="1"/>
</dbReference>
<feature type="binding site" evidence="10">
    <location>
        <begin position="175"/>
        <end position="181"/>
    </location>
    <ligand>
        <name>S-adenosyl-L-methionine</name>
        <dbReference type="ChEBI" id="CHEBI:59789"/>
    </ligand>
</feature>
<feature type="region of interest" description="Disordered" evidence="11">
    <location>
        <begin position="1"/>
        <end position="25"/>
    </location>
</feature>
<dbReference type="InterPro" id="IPR057285">
    <property type="entry name" value="Pre-PUA_NSUN2"/>
</dbReference>
<evidence type="ECO:0000259" key="12">
    <source>
        <dbReference type="PROSITE" id="PS51686"/>
    </source>
</evidence>
<keyword evidence="5 10" id="KW-0808">Transferase</keyword>
<evidence type="ECO:0000256" key="4">
    <source>
        <dbReference type="ARBA" id="ARBA00022603"/>
    </source>
</evidence>
<feature type="binding site" evidence="10">
    <location>
        <position position="236"/>
    </location>
    <ligand>
        <name>S-adenosyl-L-methionine</name>
        <dbReference type="ChEBI" id="CHEBI:59789"/>
    </ligand>
</feature>